<feature type="region of interest" description="Disordered" evidence="1">
    <location>
        <begin position="455"/>
        <end position="482"/>
    </location>
</feature>
<accession>D8UDX7</accession>
<proteinExistence type="predicted"/>
<dbReference type="GeneID" id="9622592"/>
<evidence type="ECO:0000313" key="4">
    <source>
        <dbReference type="Proteomes" id="UP000001058"/>
    </source>
</evidence>
<evidence type="ECO:0000256" key="2">
    <source>
        <dbReference type="SAM" id="SignalP"/>
    </source>
</evidence>
<organism evidence="4">
    <name type="scientific">Volvox carteri f. nagariensis</name>
    <dbReference type="NCBI Taxonomy" id="3068"/>
    <lineage>
        <taxon>Eukaryota</taxon>
        <taxon>Viridiplantae</taxon>
        <taxon>Chlorophyta</taxon>
        <taxon>core chlorophytes</taxon>
        <taxon>Chlorophyceae</taxon>
        <taxon>CS clade</taxon>
        <taxon>Chlamydomonadales</taxon>
        <taxon>Volvocaceae</taxon>
        <taxon>Volvox</taxon>
    </lineage>
</organism>
<gene>
    <name evidence="3" type="ORF">VOLCADRAFT_97894</name>
</gene>
<dbReference type="KEGG" id="vcn:VOLCADRAFT_97894"/>
<evidence type="ECO:0000256" key="1">
    <source>
        <dbReference type="SAM" id="MobiDB-lite"/>
    </source>
</evidence>
<dbReference type="AlphaFoldDB" id="D8UDX7"/>
<protein>
    <recommendedName>
        <fullName evidence="5">Glycosyltransferase family 92 protein</fullName>
    </recommendedName>
</protein>
<name>D8UDX7_VOLCA</name>
<evidence type="ECO:0008006" key="5">
    <source>
        <dbReference type="Google" id="ProtNLM"/>
    </source>
</evidence>
<keyword evidence="2" id="KW-0732">Signal</keyword>
<dbReference type="RefSeq" id="XP_002956821.1">
    <property type="nucleotide sequence ID" value="XM_002956775.1"/>
</dbReference>
<reference evidence="3 4" key="1">
    <citation type="journal article" date="2010" name="Science">
        <title>Genomic analysis of organismal complexity in the multicellular green alga Volvox carteri.</title>
        <authorList>
            <person name="Prochnik S.E."/>
            <person name="Umen J."/>
            <person name="Nedelcu A.M."/>
            <person name="Hallmann A."/>
            <person name="Miller S.M."/>
            <person name="Nishii I."/>
            <person name="Ferris P."/>
            <person name="Kuo A."/>
            <person name="Mitros T."/>
            <person name="Fritz-Laylin L.K."/>
            <person name="Hellsten U."/>
            <person name="Chapman J."/>
            <person name="Simakov O."/>
            <person name="Rensing S.A."/>
            <person name="Terry A."/>
            <person name="Pangilinan J."/>
            <person name="Kapitonov V."/>
            <person name="Jurka J."/>
            <person name="Salamov A."/>
            <person name="Shapiro H."/>
            <person name="Schmutz J."/>
            <person name="Grimwood J."/>
            <person name="Lindquist E."/>
            <person name="Lucas S."/>
            <person name="Grigoriev I.V."/>
            <person name="Schmitt R."/>
            <person name="Kirk D."/>
            <person name="Rokhsar D.S."/>
        </authorList>
    </citation>
    <scope>NUCLEOTIDE SEQUENCE [LARGE SCALE GENOMIC DNA]</scope>
    <source>
        <strain evidence="4">f. Nagariensis / Eve</strain>
    </source>
</reference>
<keyword evidence="4" id="KW-1185">Reference proteome</keyword>
<dbReference type="Proteomes" id="UP000001058">
    <property type="component" value="Unassembled WGS sequence"/>
</dbReference>
<feature type="chain" id="PRO_5003124411" description="Glycosyltransferase family 92 protein" evidence="2">
    <location>
        <begin position="25"/>
        <end position="610"/>
    </location>
</feature>
<dbReference type="InParanoid" id="D8UDX7"/>
<feature type="compositionally biased region" description="Polar residues" evidence="1">
    <location>
        <begin position="470"/>
        <end position="479"/>
    </location>
</feature>
<dbReference type="EMBL" id="GL378386">
    <property type="protein sequence ID" value="EFJ42124.1"/>
    <property type="molecule type" value="Genomic_DNA"/>
</dbReference>
<dbReference type="OrthoDB" id="531635at2759"/>
<feature type="region of interest" description="Disordered" evidence="1">
    <location>
        <begin position="381"/>
        <end position="403"/>
    </location>
</feature>
<sequence length="610" mass="67619">MGIFLEYPVIVYLTLCFFSHVVTALDGPSDVYDHARPSQHEILEPTTLGVRVVRPVFATIPITRAGHRNVTVALTIWLRRVGATHGVYDMPHQTKDALRFLVWVDSPQNLHLRVYGHAALPTEHSTWKPRLLVETDLSELPLLEAVPEPGVRQYAAVPGQAMRPYSYRLELPAGAGICFKIIEASYPKHKAPVCIPPAAIDGICDSLAPAAGFSAAKPALYTAIGPIRHAQSTRDWTDHQARVAGRLINYVSYHVAMGASGLLQYTDELMRSYLMRNAQIVELVRRGHLRLVKWDMPERAHDDKDGAGRPLGYNYDQALVSSHALLATSACGANLVLLTTDIDEYIYFPKAGRRWPEPWGACMGPGRATLEMPATTVQAAASAGSGDSKMQDPIRARQGGNRRRELQAEVEVVWRDDRDVNGGGVRPKYSVFKVQRYDLTSSSVLPDDESRLWATPGALPNTTTATSTTGISNSQNGLRNGSMDVSFRSEERGAGGGQQQEQQQMLIRMAPPHPMSRYDLIRERPMDWLYVKQAQLPAAGVVLFFVHEGAPLHGESLLVHHRCMVLLHVPHFFRSRGSRGSGSQGHRQGWRPFCHWMFSEPGSDRGLSEL</sequence>
<feature type="signal peptide" evidence="2">
    <location>
        <begin position="1"/>
        <end position="24"/>
    </location>
</feature>
<evidence type="ECO:0000313" key="3">
    <source>
        <dbReference type="EMBL" id="EFJ42124.1"/>
    </source>
</evidence>